<accession>A0A7I8VRR1</accession>
<evidence type="ECO:0000313" key="1">
    <source>
        <dbReference type="EMBL" id="CAD5118189.1"/>
    </source>
</evidence>
<sequence>MPALINIGLKSALERTTSYGDSRVLNYRIRRRSTPVPILPFSKSLILPSIDLRRSNSNSEVITRKKVSFNLEPTIEKVPSRTPRPKTTPPYIQTNRKDNLQQKRVINRTKPSAQSLRRTSTTKEQVHILLKCVLPDINLAEPKPEPVSDEERQANVKEWLGKFV</sequence>
<organism evidence="1 2">
    <name type="scientific">Dimorphilus gyrociliatus</name>
    <dbReference type="NCBI Taxonomy" id="2664684"/>
    <lineage>
        <taxon>Eukaryota</taxon>
        <taxon>Metazoa</taxon>
        <taxon>Spiralia</taxon>
        <taxon>Lophotrochozoa</taxon>
        <taxon>Annelida</taxon>
        <taxon>Polychaeta</taxon>
        <taxon>Polychaeta incertae sedis</taxon>
        <taxon>Dinophilidae</taxon>
        <taxon>Dimorphilus</taxon>
    </lineage>
</organism>
<protein>
    <submittedName>
        <fullName evidence="1">Uncharacterized protein</fullName>
    </submittedName>
</protein>
<proteinExistence type="predicted"/>
<dbReference type="EMBL" id="CAJFCJ010000008">
    <property type="protein sequence ID" value="CAD5118189.1"/>
    <property type="molecule type" value="Genomic_DNA"/>
</dbReference>
<reference evidence="1 2" key="1">
    <citation type="submission" date="2020-08" db="EMBL/GenBank/DDBJ databases">
        <authorList>
            <person name="Hejnol A."/>
        </authorList>
    </citation>
    <scope>NUCLEOTIDE SEQUENCE [LARGE SCALE GENOMIC DNA]</scope>
</reference>
<keyword evidence="2" id="KW-1185">Reference proteome</keyword>
<comment type="caution">
    <text evidence="1">The sequence shown here is derived from an EMBL/GenBank/DDBJ whole genome shotgun (WGS) entry which is preliminary data.</text>
</comment>
<dbReference type="AlphaFoldDB" id="A0A7I8VRR1"/>
<dbReference type="Proteomes" id="UP000549394">
    <property type="component" value="Unassembled WGS sequence"/>
</dbReference>
<name>A0A7I8VRR1_9ANNE</name>
<gene>
    <name evidence="1" type="ORF">DGYR_LOCUS6609</name>
</gene>
<evidence type="ECO:0000313" key="2">
    <source>
        <dbReference type="Proteomes" id="UP000549394"/>
    </source>
</evidence>